<evidence type="ECO:0000313" key="3">
    <source>
        <dbReference type="Proteomes" id="UP000199372"/>
    </source>
</evidence>
<keyword evidence="3" id="KW-1185">Reference proteome</keyword>
<dbReference type="EMBL" id="FOCM01000007">
    <property type="protein sequence ID" value="SEN85590.1"/>
    <property type="molecule type" value="Genomic_DNA"/>
</dbReference>
<evidence type="ECO:0000256" key="1">
    <source>
        <dbReference type="SAM" id="Phobius"/>
    </source>
</evidence>
<name>A0A1H8JY17_9RHOB</name>
<dbReference type="RefSeq" id="WP_091846147.1">
    <property type="nucleotide sequence ID" value="NZ_FOCM01000007.1"/>
</dbReference>
<feature type="transmembrane region" description="Helical" evidence="1">
    <location>
        <begin position="47"/>
        <end position="70"/>
    </location>
</feature>
<sequence length="71" mass="7366">MQSLIIGGAIVALLGLLGLVYCIVAALKARRAGLSDDALRARLQRLVAWNLGSLMLSMIGLGMVVAGIFLG</sequence>
<feature type="transmembrane region" description="Helical" evidence="1">
    <location>
        <begin position="6"/>
        <end position="27"/>
    </location>
</feature>
<dbReference type="OrthoDB" id="7875737at2"/>
<evidence type="ECO:0000313" key="2">
    <source>
        <dbReference type="EMBL" id="SEN85590.1"/>
    </source>
</evidence>
<proteinExistence type="predicted"/>
<dbReference type="AlphaFoldDB" id="A0A1H8JY17"/>
<accession>A0A1H8JY17</accession>
<keyword evidence="1" id="KW-0472">Membrane</keyword>
<keyword evidence="1" id="KW-1133">Transmembrane helix</keyword>
<gene>
    <name evidence="2" type="ORF">SAMN04488011_10710</name>
</gene>
<dbReference type="Proteomes" id="UP000199372">
    <property type="component" value="Unassembled WGS sequence"/>
</dbReference>
<organism evidence="2 3">
    <name type="scientific">Palleronia pelagia</name>
    <dbReference type="NCBI Taxonomy" id="387096"/>
    <lineage>
        <taxon>Bacteria</taxon>
        <taxon>Pseudomonadati</taxon>
        <taxon>Pseudomonadota</taxon>
        <taxon>Alphaproteobacteria</taxon>
        <taxon>Rhodobacterales</taxon>
        <taxon>Roseobacteraceae</taxon>
        <taxon>Palleronia</taxon>
    </lineage>
</organism>
<protein>
    <submittedName>
        <fullName evidence="2">Uncharacterized protein</fullName>
    </submittedName>
</protein>
<reference evidence="3" key="1">
    <citation type="submission" date="2016-10" db="EMBL/GenBank/DDBJ databases">
        <authorList>
            <person name="Varghese N."/>
            <person name="Submissions S."/>
        </authorList>
    </citation>
    <scope>NUCLEOTIDE SEQUENCE [LARGE SCALE GENOMIC DNA]</scope>
    <source>
        <strain evidence="3">DSM 26893</strain>
    </source>
</reference>
<keyword evidence="1" id="KW-0812">Transmembrane</keyword>